<organism evidence="1 2">
    <name type="scientific">Sorangium cellulosum</name>
    <name type="common">Polyangium cellulosum</name>
    <dbReference type="NCBI Taxonomy" id="56"/>
    <lineage>
        <taxon>Bacteria</taxon>
        <taxon>Pseudomonadati</taxon>
        <taxon>Myxococcota</taxon>
        <taxon>Polyangia</taxon>
        <taxon>Polyangiales</taxon>
        <taxon>Polyangiaceae</taxon>
        <taxon>Sorangium</taxon>
    </lineage>
</organism>
<reference evidence="1 2" key="1">
    <citation type="submission" date="2014-02" db="EMBL/GenBank/DDBJ databases">
        <title>The small core and large imbalanced accessory genome model reveals a collaborative survival strategy of Sorangium cellulosum strains in nature.</title>
        <authorList>
            <person name="Han K."/>
            <person name="Peng R."/>
            <person name="Blom J."/>
            <person name="Li Y.-Z."/>
        </authorList>
    </citation>
    <scope>NUCLEOTIDE SEQUENCE [LARGE SCALE GENOMIC DNA]</scope>
    <source>
        <strain evidence="1 2">So0157-18</strain>
    </source>
</reference>
<dbReference type="EMBL" id="JELX01004219">
    <property type="protein sequence ID" value="KYF49675.1"/>
    <property type="molecule type" value="Genomic_DNA"/>
</dbReference>
<dbReference type="Proteomes" id="UP000075604">
    <property type="component" value="Unassembled WGS sequence"/>
</dbReference>
<protein>
    <submittedName>
        <fullName evidence="1">Uncharacterized protein</fullName>
    </submittedName>
</protein>
<evidence type="ECO:0000313" key="2">
    <source>
        <dbReference type="Proteomes" id="UP000075604"/>
    </source>
</evidence>
<proteinExistence type="predicted"/>
<accession>A0A150P2N6</accession>
<dbReference type="AlphaFoldDB" id="A0A150P2N6"/>
<comment type="caution">
    <text evidence="1">The sequence shown here is derived from an EMBL/GenBank/DDBJ whole genome shotgun (WGS) entry which is preliminary data.</text>
</comment>
<gene>
    <name evidence="1" type="ORF">BE04_39330</name>
</gene>
<sequence length="151" mass="16311">MTTRHELEGTLARWFALDADSQFGVFTGAYAAWPAAVFEDYVAVRAADEFLDSAPVVTEGMLSAAYRASKADPTFPLREASRGLYSFDADLGYGGSTIYFLGASPAQPLVARSAPELLLRAARLVRFTSLRFANVTQLDLAHLVPFVIGDG</sequence>
<evidence type="ECO:0000313" key="1">
    <source>
        <dbReference type="EMBL" id="KYF49675.1"/>
    </source>
</evidence>
<name>A0A150P2N6_SORCE</name>